<reference evidence="6 7" key="1">
    <citation type="submission" date="2019-06" db="EMBL/GenBank/DDBJ databases">
        <title>Genome sequence of Deinococcus radiopugnans ATCC 19172.</title>
        <authorList>
            <person name="Maclea K.S."/>
            <person name="Maynard C.R."/>
        </authorList>
    </citation>
    <scope>NUCLEOTIDE SEQUENCE [LARGE SCALE GENOMIC DNA]</scope>
    <source>
        <strain evidence="6 7">ATCC 19172</strain>
    </source>
</reference>
<dbReference type="GO" id="GO:0005524">
    <property type="term" value="F:ATP binding"/>
    <property type="evidence" value="ECO:0007669"/>
    <property type="project" value="UniProtKB-KW"/>
</dbReference>
<evidence type="ECO:0000256" key="5">
    <source>
        <dbReference type="ARBA" id="ARBA00023136"/>
    </source>
</evidence>
<comment type="caution">
    <text evidence="6">The sequence shown here is derived from an EMBL/GenBank/DDBJ whole genome shotgun (WGS) entry which is preliminary data.</text>
</comment>
<evidence type="ECO:0000256" key="1">
    <source>
        <dbReference type="ARBA" id="ARBA00004370"/>
    </source>
</evidence>
<gene>
    <name evidence="6" type="primary">dppD</name>
    <name evidence="6" type="ORF">FHR04_18310</name>
</gene>
<keyword evidence="3" id="KW-0813">Transport</keyword>
<evidence type="ECO:0000256" key="3">
    <source>
        <dbReference type="ARBA" id="ARBA00022448"/>
    </source>
</evidence>
<comment type="similarity">
    <text evidence="2">Belongs to the ABC transporter superfamily.</text>
</comment>
<dbReference type="AlphaFoldDB" id="A0A5C4XXZ6"/>
<dbReference type="PANTHER" id="PTHR43297:SF2">
    <property type="entry name" value="DIPEPTIDE TRANSPORT ATP-BINDING PROTEIN DPPD"/>
    <property type="match status" value="1"/>
</dbReference>
<accession>A0A5C4XXZ6</accession>
<sequence>MTDHATKHADVLLAVNGLKTYFNTDDGVVKSVDGVTFHINKGETLGVVGESGSG</sequence>
<evidence type="ECO:0000256" key="2">
    <source>
        <dbReference type="ARBA" id="ARBA00005417"/>
    </source>
</evidence>
<dbReference type="PANTHER" id="PTHR43297">
    <property type="entry name" value="OLIGOPEPTIDE TRANSPORT ATP-BINDING PROTEIN APPD"/>
    <property type="match status" value="1"/>
</dbReference>
<protein>
    <submittedName>
        <fullName evidence="6">Dipeptide ABC transporter ATP-binding protein DppD</fullName>
    </submittedName>
</protein>
<dbReference type="Proteomes" id="UP000313988">
    <property type="component" value="Unassembled WGS sequence"/>
</dbReference>
<keyword evidence="6" id="KW-0547">Nucleotide-binding</keyword>
<name>A0A5C4XXZ6_9DEIO</name>
<dbReference type="SUPFAM" id="SSF52540">
    <property type="entry name" value="P-loop containing nucleoside triphosphate hydrolases"/>
    <property type="match status" value="1"/>
</dbReference>
<dbReference type="EMBL" id="VDMO01000029">
    <property type="protein sequence ID" value="TNM67532.1"/>
    <property type="molecule type" value="Genomic_DNA"/>
</dbReference>
<keyword evidence="4" id="KW-1003">Cell membrane</keyword>
<dbReference type="InterPro" id="IPR027417">
    <property type="entry name" value="P-loop_NTPase"/>
</dbReference>
<dbReference type="Gene3D" id="3.40.50.300">
    <property type="entry name" value="P-loop containing nucleotide triphosphate hydrolases"/>
    <property type="match status" value="1"/>
</dbReference>
<keyword evidence="5" id="KW-0472">Membrane</keyword>
<comment type="subcellular location">
    <subcellularLocation>
        <location evidence="1">Membrane</location>
    </subcellularLocation>
</comment>
<keyword evidence="6" id="KW-0067">ATP-binding</keyword>
<evidence type="ECO:0000313" key="7">
    <source>
        <dbReference type="Proteomes" id="UP000313988"/>
    </source>
</evidence>
<evidence type="ECO:0000313" key="6">
    <source>
        <dbReference type="EMBL" id="TNM67532.1"/>
    </source>
</evidence>
<evidence type="ECO:0000256" key="4">
    <source>
        <dbReference type="ARBA" id="ARBA00022475"/>
    </source>
</evidence>
<proteinExistence type="inferred from homology"/>
<dbReference type="GO" id="GO:0016020">
    <property type="term" value="C:membrane"/>
    <property type="evidence" value="ECO:0007669"/>
    <property type="project" value="UniProtKB-SubCell"/>
</dbReference>
<dbReference type="InterPro" id="IPR050388">
    <property type="entry name" value="ABC_Ni/Peptide_Import"/>
</dbReference>
<feature type="non-terminal residue" evidence="6">
    <location>
        <position position="54"/>
    </location>
</feature>
<organism evidence="6 7">
    <name type="scientific">Deinococcus radiopugnans ATCC 19172</name>
    <dbReference type="NCBI Taxonomy" id="585398"/>
    <lineage>
        <taxon>Bacteria</taxon>
        <taxon>Thermotogati</taxon>
        <taxon>Deinococcota</taxon>
        <taxon>Deinococci</taxon>
        <taxon>Deinococcales</taxon>
        <taxon>Deinococcaceae</taxon>
        <taxon>Deinococcus</taxon>
    </lineage>
</organism>